<dbReference type="GeneID" id="131800960"/>
<dbReference type="Pfam" id="PF00858">
    <property type="entry name" value="ASC"/>
    <property type="match status" value="1"/>
</dbReference>
<keyword evidence="8 12" id="KW-0406">Ion transport</keyword>
<evidence type="ECO:0000256" key="13">
    <source>
        <dbReference type="SAM" id="Phobius"/>
    </source>
</evidence>
<dbReference type="RefSeq" id="XP_058974843.1">
    <property type="nucleotide sequence ID" value="XM_059118860.1"/>
</dbReference>
<evidence type="ECO:0000256" key="7">
    <source>
        <dbReference type="ARBA" id="ARBA00023053"/>
    </source>
</evidence>
<proteinExistence type="inferred from homology"/>
<evidence type="ECO:0000256" key="2">
    <source>
        <dbReference type="ARBA" id="ARBA00007193"/>
    </source>
</evidence>
<evidence type="ECO:0000256" key="8">
    <source>
        <dbReference type="ARBA" id="ARBA00023065"/>
    </source>
</evidence>
<evidence type="ECO:0000256" key="11">
    <source>
        <dbReference type="ARBA" id="ARBA00023303"/>
    </source>
</evidence>
<keyword evidence="4 12" id="KW-0894">Sodium channel</keyword>
<dbReference type="InterPro" id="IPR001873">
    <property type="entry name" value="ENaC"/>
</dbReference>
<sequence length="602" mass="69473">MAHPLQQQKLKRREQLEIYCMGNLKKYLRETTLHGLKYLVDNSLNNWEKFFFLAAFVICSITVVNLISNIYAKWESTPVIIGISPHPTPIVKIPLPALTLCNMNQAMYSKVANYTKGSKEYAALQYLCYSEIIHNREMEKSPEFQNNDIKPADFIVKHSQPCSRMIVACQLSSVDMDCSELFREVLTDEGLCCSFNGLHPKFLYKGNYYTLSKQVQSPDMVPIDWNPEKGYPANLPPKYYPRPAYGTGIAMGLSLILNAEVDEYYCSSSSSAGFKINLASPVVRSLMKEDGIIVPLGAETSFRIDAQITESSPAIRSINRRRRQCVFLDEEPLVFYRYYTKTHCENECLSIYFIDKCGCIPFYLPIISPNASICNMSRHFCIEHAKLAHNPFGRCMSRCQTSCFEVRFLPHTFSSPLAVHNYTVKSNLLTGWPKEEVQRNIAVVHFYFRESVIHSELKNVYIGFTEFLSNSGGILGLFMGFSFISVAEIVYFLLLRPISKFLLPKRYRKSPLLIHVRPAPNKYKHWLPGEICRIGTKSYNAKREGGRQKTKSYSMKKKKFYKFCFIFKYSHNKIYIFKEDLKISFIDPKEKFKALEKPFKLF</sequence>
<feature type="transmembrane region" description="Helical" evidence="13">
    <location>
        <begin position="474"/>
        <end position="495"/>
    </location>
</feature>
<evidence type="ECO:0000256" key="1">
    <source>
        <dbReference type="ARBA" id="ARBA00004141"/>
    </source>
</evidence>
<reference evidence="15 16" key="1">
    <citation type="submission" date="2025-05" db="UniProtKB">
        <authorList>
            <consortium name="RefSeq"/>
        </authorList>
    </citation>
    <scope>IDENTIFICATION</scope>
    <source>
        <strain evidence="15 16">Aabys</strain>
        <tissue evidence="15 16">Whole body</tissue>
    </source>
</reference>
<dbReference type="Gene3D" id="1.10.287.770">
    <property type="entry name" value="YojJ-like"/>
    <property type="match status" value="1"/>
</dbReference>
<evidence type="ECO:0000313" key="17">
    <source>
        <dbReference type="RefSeq" id="XP_058974846.1"/>
    </source>
</evidence>
<keyword evidence="3 12" id="KW-0813">Transport</keyword>
<name>A0ABM3UMU2_MUSDO</name>
<keyword evidence="10 12" id="KW-0739">Sodium transport</keyword>
<accession>A0ABM3UMU2</accession>
<keyword evidence="6 13" id="KW-1133">Transmembrane helix</keyword>
<comment type="similarity">
    <text evidence="2 12">Belongs to the amiloride-sensitive sodium channel (TC 1.A.6) family.</text>
</comment>
<organism evidence="14 16">
    <name type="scientific">Musca domestica</name>
    <name type="common">House fly</name>
    <dbReference type="NCBI Taxonomy" id="7370"/>
    <lineage>
        <taxon>Eukaryota</taxon>
        <taxon>Metazoa</taxon>
        <taxon>Ecdysozoa</taxon>
        <taxon>Arthropoda</taxon>
        <taxon>Hexapoda</taxon>
        <taxon>Insecta</taxon>
        <taxon>Pterygota</taxon>
        <taxon>Neoptera</taxon>
        <taxon>Endopterygota</taxon>
        <taxon>Diptera</taxon>
        <taxon>Brachycera</taxon>
        <taxon>Muscomorpha</taxon>
        <taxon>Muscoidea</taxon>
        <taxon>Muscidae</taxon>
        <taxon>Musca</taxon>
    </lineage>
</organism>
<dbReference type="Gene3D" id="2.60.470.10">
    <property type="entry name" value="Acid-sensing ion channels like domains"/>
    <property type="match status" value="1"/>
</dbReference>
<dbReference type="Proteomes" id="UP001652621">
    <property type="component" value="Unplaced"/>
</dbReference>
<keyword evidence="9 13" id="KW-0472">Membrane</keyword>
<dbReference type="RefSeq" id="XP_058974846.1">
    <property type="nucleotide sequence ID" value="XM_059118863.1"/>
</dbReference>
<evidence type="ECO:0000256" key="9">
    <source>
        <dbReference type="ARBA" id="ARBA00023136"/>
    </source>
</evidence>
<dbReference type="RefSeq" id="XP_058974845.1">
    <property type="nucleotide sequence ID" value="XM_059118862.1"/>
</dbReference>
<comment type="subcellular location">
    <subcellularLocation>
        <location evidence="1">Membrane</location>
        <topology evidence="1">Multi-pass membrane protein</topology>
    </subcellularLocation>
</comment>
<evidence type="ECO:0000256" key="10">
    <source>
        <dbReference type="ARBA" id="ARBA00023201"/>
    </source>
</evidence>
<dbReference type="PANTHER" id="PTHR11690:SF243">
    <property type="entry name" value="PICKPOCKET 12-RELATED"/>
    <property type="match status" value="1"/>
</dbReference>
<evidence type="ECO:0000313" key="14">
    <source>
        <dbReference type="Proteomes" id="UP001652621"/>
    </source>
</evidence>
<keyword evidence="11 12" id="KW-0407">Ion channel</keyword>
<evidence type="ECO:0000256" key="6">
    <source>
        <dbReference type="ARBA" id="ARBA00022989"/>
    </source>
</evidence>
<keyword evidence="7" id="KW-0915">Sodium</keyword>
<evidence type="ECO:0000313" key="16">
    <source>
        <dbReference type="RefSeq" id="XP_058974845.1"/>
    </source>
</evidence>
<feature type="transmembrane region" description="Helical" evidence="13">
    <location>
        <begin position="50"/>
        <end position="71"/>
    </location>
</feature>
<keyword evidence="5 12" id="KW-0812">Transmembrane</keyword>
<evidence type="ECO:0000256" key="4">
    <source>
        <dbReference type="ARBA" id="ARBA00022461"/>
    </source>
</evidence>
<evidence type="ECO:0000313" key="15">
    <source>
        <dbReference type="RefSeq" id="XP_058974843.1"/>
    </source>
</evidence>
<evidence type="ECO:0000256" key="3">
    <source>
        <dbReference type="ARBA" id="ARBA00022448"/>
    </source>
</evidence>
<gene>
    <name evidence="15 16 17" type="primary">LOC131800960</name>
</gene>
<evidence type="ECO:0000256" key="5">
    <source>
        <dbReference type="ARBA" id="ARBA00022692"/>
    </source>
</evidence>
<dbReference type="PRINTS" id="PR01078">
    <property type="entry name" value="AMINACHANNEL"/>
</dbReference>
<protein>
    <submittedName>
        <fullName evidence="15 16">Pickpocket protein 28-like</fullName>
    </submittedName>
</protein>
<keyword evidence="14" id="KW-1185">Reference proteome</keyword>
<evidence type="ECO:0000256" key="12">
    <source>
        <dbReference type="RuleBase" id="RU000679"/>
    </source>
</evidence>
<dbReference type="PANTHER" id="PTHR11690">
    <property type="entry name" value="AMILORIDE-SENSITIVE SODIUM CHANNEL-RELATED"/>
    <property type="match status" value="1"/>
</dbReference>